<protein>
    <recommendedName>
        <fullName evidence="3">Methyltransferase</fullName>
    </recommendedName>
</protein>
<evidence type="ECO:0000313" key="1">
    <source>
        <dbReference type="EMBL" id="OQP45454.1"/>
    </source>
</evidence>
<dbReference type="InterPro" id="IPR029063">
    <property type="entry name" value="SAM-dependent_MTases_sf"/>
</dbReference>
<sequence>MFNALKRMLGSAEVTTKPAVEFPEQEMNELKKMNRLSLALVKDWIDEEAMKTSCFKYGVPDFIKSDLNKDIGSDLTYTDLMVYLSHKHFKKLNYLEIGVSVGKNFFQMLNAHTTGRFTGYDIEEINPRLQQLLEYRGKQEWDTLPKSIKKNRSSMSAYDYKGMEVRYLSADVWDEKSWAKLQGEKFNLVFSDALHTPQAILFEFEMLVKYDLLDDQFIIVWDDLVGKMKNSFFKIIRKYDKVYQIKDIYFLNVNGWIGQHEIPHSVGMISNFNC</sequence>
<dbReference type="Gene3D" id="3.40.50.150">
    <property type="entry name" value="Vaccinia Virus protein VP39"/>
    <property type="match status" value="1"/>
</dbReference>
<dbReference type="OrthoDB" id="659616at2"/>
<gene>
    <name evidence="1" type="ORF">A4H97_32440</name>
</gene>
<reference evidence="2" key="1">
    <citation type="submission" date="2016-04" db="EMBL/GenBank/DDBJ databases">
        <authorList>
            <person name="Chen L."/>
            <person name="Zhuang W."/>
            <person name="Wang G."/>
        </authorList>
    </citation>
    <scope>NUCLEOTIDE SEQUENCE [LARGE SCALE GENOMIC DNA]</scope>
    <source>
        <strain evidence="2">17621</strain>
    </source>
</reference>
<comment type="caution">
    <text evidence="1">The sequence shown here is derived from an EMBL/GenBank/DDBJ whole genome shotgun (WGS) entry which is preliminary data.</text>
</comment>
<dbReference type="RefSeq" id="WP_081202309.1">
    <property type="nucleotide sequence ID" value="NZ_FOCZ01000006.1"/>
</dbReference>
<organism evidence="1 2">
    <name type="scientific">Niastella yeongjuensis</name>
    <dbReference type="NCBI Taxonomy" id="354355"/>
    <lineage>
        <taxon>Bacteria</taxon>
        <taxon>Pseudomonadati</taxon>
        <taxon>Bacteroidota</taxon>
        <taxon>Chitinophagia</taxon>
        <taxon>Chitinophagales</taxon>
        <taxon>Chitinophagaceae</taxon>
        <taxon>Niastella</taxon>
    </lineage>
</organism>
<accession>A0A1V9EHL9</accession>
<dbReference type="Proteomes" id="UP000192610">
    <property type="component" value="Unassembled WGS sequence"/>
</dbReference>
<keyword evidence="2" id="KW-1185">Reference proteome</keyword>
<evidence type="ECO:0000313" key="2">
    <source>
        <dbReference type="Proteomes" id="UP000192610"/>
    </source>
</evidence>
<evidence type="ECO:0008006" key="3">
    <source>
        <dbReference type="Google" id="ProtNLM"/>
    </source>
</evidence>
<dbReference type="AlphaFoldDB" id="A0A1V9EHL9"/>
<dbReference type="SUPFAM" id="SSF53335">
    <property type="entry name" value="S-adenosyl-L-methionine-dependent methyltransferases"/>
    <property type="match status" value="1"/>
</dbReference>
<proteinExistence type="predicted"/>
<name>A0A1V9EHL9_9BACT</name>
<dbReference type="EMBL" id="LVXG01000029">
    <property type="protein sequence ID" value="OQP45454.1"/>
    <property type="molecule type" value="Genomic_DNA"/>
</dbReference>
<dbReference type="STRING" id="354355.SAMN05660816_03459"/>